<protein>
    <submittedName>
        <fullName evidence="1">S100 calcium binding protein A14</fullName>
    </submittedName>
</protein>
<organism evidence="1 2">
    <name type="scientific">Jaculus jaculus</name>
    <name type="common">Lesser Egyptian jerboa</name>
    <dbReference type="NCBI Taxonomy" id="51337"/>
    <lineage>
        <taxon>Eukaryota</taxon>
        <taxon>Metazoa</taxon>
        <taxon>Chordata</taxon>
        <taxon>Craniata</taxon>
        <taxon>Vertebrata</taxon>
        <taxon>Euteleostomi</taxon>
        <taxon>Mammalia</taxon>
        <taxon>Eutheria</taxon>
        <taxon>Euarchontoglires</taxon>
        <taxon>Glires</taxon>
        <taxon>Rodentia</taxon>
        <taxon>Myomorpha</taxon>
        <taxon>Dipodoidea</taxon>
        <taxon>Dipodidae</taxon>
        <taxon>Dipodinae</taxon>
        <taxon>Jaculus</taxon>
    </lineage>
</organism>
<dbReference type="Gene3D" id="1.10.238.10">
    <property type="entry name" value="EF-hand"/>
    <property type="match status" value="1"/>
</dbReference>
<reference evidence="1" key="2">
    <citation type="submission" date="2025-09" db="UniProtKB">
        <authorList>
            <consortium name="Ensembl"/>
        </authorList>
    </citation>
    <scope>IDENTIFICATION</scope>
</reference>
<evidence type="ECO:0000313" key="1">
    <source>
        <dbReference type="Ensembl" id="ENSJJAP00000023069.1"/>
    </source>
</evidence>
<dbReference type="Ensembl" id="ENSJJAT00000029641.1">
    <property type="protein sequence ID" value="ENSJJAP00000023069.1"/>
    <property type="gene ID" value="ENSJJAG00000022942.1"/>
</dbReference>
<sequence>MGQCRSANAESNCGLEEKIANLGNCSDSKLEFGSFWALIGEAAKGVKMESPVPGS</sequence>
<dbReference type="GeneTree" id="ENSGT00940000161706"/>
<evidence type="ECO:0000313" key="2">
    <source>
        <dbReference type="Proteomes" id="UP000694385"/>
    </source>
</evidence>
<keyword evidence="2" id="KW-1185">Reference proteome</keyword>
<dbReference type="Proteomes" id="UP000694385">
    <property type="component" value="Unassembled WGS sequence"/>
</dbReference>
<proteinExistence type="predicted"/>
<reference evidence="1" key="1">
    <citation type="submission" date="2025-08" db="UniProtKB">
        <authorList>
            <consortium name="Ensembl"/>
        </authorList>
    </citation>
    <scope>IDENTIFICATION</scope>
</reference>
<dbReference type="AlphaFoldDB" id="A0A8C5LHV8"/>
<gene>
    <name evidence="1" type="primary">S100a14</name>
</gene>
<name>A0A8C5LHV8_JACJA</name>
<accession>A0A8C5LHV8</accession>